<evidence type="ECO:0000313" key="1">
    <source>
        <dbReference type="EMBL" id="KKN06105.1"/>
    </source>
</evidence>
<proteinExistence type="predicted"/>
<organism evidence="1">
    <name type="scientific">marine sediment metagenome</name>
    <dbReference type="NCBI Taxonomy" id="412755"/>
    <lineage>
        <taxon>unclassified sequences</taxon>
        <taxon>metagenomes</taxon>
        <taxon>ecological metagenomes</taxon>
    </lineage>
</organism>
<name>A0A0F9MFH0_9ZZZZ</name>
<accession>A0A0F9MFH0</accession>
<sequence>MKIQPIGKGKTQIGSKTAQFDDPELQIEEREFSDWADKVNDRPNNRSITVGQLREWLSSVPSEYTLTISDNGSPREIRETWPDRENQSYVIGI</sequence>
<comment type="caution">
    <text evidence="1">The sequence shown here is derived from an EMBL/GenBank/DDBJ whole genome shotgun (WGS) entry which is preliminary data.</text>
</comment>
<dbReference type="EMBL" id="LAZR01004727">
    <property type="protein sequence ID" value="KKN06105.1"/>
    <property type="molecule type" value="Genomic_DNA"/>
</dbReference>
<dbReference type="AlphaFoldDB" id="A0A0F9MFH0"/>
<protein>
    <submittedName>
        <fullName evidence="1">Uncharacterized protein</fullName>
    </submittedName>
</protein>
<gene>
    <name evidence="1" type="ORF">LCGC14_1080640</name>
</gene>
<reference evidence="1" key="1">
    <citation type="journal article" date="2015" name="Nature">
        <title>Complex archaea that bridge the gap between prokaryotes and eukaryotes.</title>
        <authorList>
            <person name="Spang A."/>
            <person name="Saw J.H."/>
            <person name="Jorgensen S.L."/>
            <person name="Zaremba-Niedzwiedzka K."/>
            <person name="Martijn J."/>
            <person name="Lind A.E."/>
            <person name="van Eijk R."/>
            <person name="Schleper C."/>
            <person name="Guy L."/>
            <person name="Ettema T.J."/>
        </authorList>
    </citation>
    <scope>NUCLEOTIDE SEQUENCE</scope>
</reference>